<sequence>MVFDQNTNKKTSTGHNRPDLFILVRNICPFYRKEKAENSTADPSKELTDKFKEWIYRDSSYIFAYYTTGQYVTFVILTEPESENIGLNSKRSRSEVKSESLGDFDLGELSQRIHVMNFLRDICNKVVPPRNIPDFLILRRENETIVKLGYHVKKIFKEEQSVNHLKEIYATLSQNNVRFTDKLEHSSSHSVHLEPHGLQRKPENLKELSKALICILTCLKQFIRSNPSGSTLNNSMKIISKRKEQKRAQNTLNMKVQRYLPAGTSLAMAKDKIKKARKMVKIFSDLSRIQFVRSFSIDQLSTFNENDINFIKSKLLKSRTL</sequence>
<accession>A0A9N8WDI0</accession>
<dbReference type="Proteomes" id="UP000789570">
    <property type="component" value="Unassembled WGS sequence"/>
</dbReference>
<protein>
    <submittedName>
        <fullName evidence="1">6347_t:CDS:1</fullName>
    </submittedName>
</protein>
<reference evidence="1" key="1">
    <citation type="submission" date="2021-06" db="EMBL/GenBank/DDBJ databases">
        <authorList>
            <person name="Kallberg Y."/>
            <person name="Tangrot J."/>
            <person name="Rosling A."/>
        </authorList>
    </citation>
    <scope>NUCLEOTIDE SEQUENCE</scope>
    <source>
        <strain evidence="1">UK204</strain>
    </source>
</reference>
<evidence type="ECO:0000313" key="2">
    <source>
        <dbReference type="Proteomes" id="UP000789570"/>
    </source>
</evidence>
<name>A0A9N8WDI0_9GLOM</name>
<dbReference type="AlphaFoldDB" id="A0A9N8WDI0"/>
<gene>
    <name evidence="1" type="ORF">FCALED_LOCUS2642</name>
</gene>
<comment type="caution">
    <text evidence="1">The sequence shown here is derived from an EMBL/GenBank/DDBJ whole genome shotgun (WGS) entry which is preliminary data.</text>
</comment>
<dbReference type="OrthoDB" id="2379186at2759"/>
<evidence type="ECO:0000313" key="1">
    <source>
        <dbReference type="EMBL" id="CAG8479659.1"/>
    </source>
</evidence>
<dbReference type="EMBL" id="CAJVPQ010000418">
    <property type="protein sequence ID" value="CAG8479659.1"/>
    <property type="molecule type" value="Genomic_DNA"/>
</dbReference>
<keyword evidence="2" id="KW-1185">Reference proteome</keyword>
<organism evidence="1 2">
    <name type="scientific">Funneliformis caledonium</name>
    <dbReference type="NCBI Taxonomy" id="1117310"/>
    <lineage>
        <taxon>Eukaryota</taxon>
        <taxon>Fungi</taxon>
        <taxon>Fungi incertae sedis</taxon>
        <taxon>Mucoromycota</taxon>
        <taxon>Glomeromycotina</taxon>
        <taxon>Glomeromycetes</taxon>
        <taxon>Glomerales</taxon>
        <taxon>Glomeraceae</taxon>
        <taxon>Funneliformis</taxon>
    </lineage>
</organism>
<proteinExistence type="predicted"/>